<keyword evidence="4" id="KW-1185">Reference proteome</keyword>
<feature type="domain" description="vWA-MoxR associated protein middle region 0" evidence="1">
    <location>
        <begin position="360"/>
        <end position="459"/>
    </location>
</feature>
<dbReference type="InterPro" id="IPR009003">
    <property type="entry name" value="Peptidase_S1_PA"/>
</dbReference>
<protein>
    <recommendedName>
        <fullName evidence="5">Serine protease</fullName>
    </recommendedName>
</protein>
<reference evidence="3 4" key="1">
    <citation type="submission" date="2024-10" db="EMBL/GenBank/DDBJ databases">
        <title>The Natural Products Discovery Center: Release of the First 8490 Sequenced Strains for Exploring Actinobacteria Biosynthetic Diversity.</title>
        <authorList>
            <person name="Kalkreuter E."/>
            <person name="Kautsar S.A."/>
            <person name="Yang D."/>
            <person name="Bader C.D."/>
            <person name="Teijaro C.N."/>
            <person name="Fluegel L."/>
            <person name="Davis C.M."/>
            <person name="Simpson J.R."/>
            <person name="Lauterbach L."/>
            <person name="Steele A.D."/>
            <person name="Gui C."/>
            <person name="Meng S."/>
            <person name="Li G."/>
            <person name="Viehrig K."/>
            <person name="Ye F."/>
            <person name="Su P."/>
            <person name="Kiefer A.F."/>
            <person name="Nichols A."/>
            <person name="Cepeda A.J."/>
            <person name="Yan W."/>
            <person name="Fan B."/>
            <person name="Jiang Y."/>
            <person name="Adhikari A."/>
            <person name="Zheng C.-J."/>
            <person name="Schuster L."/>
            <person name="Cowan T.M."/>
            <person name="Smanski M.J."/>
            <person name="Chevrette M.G."/>
            <person name="De Carvalho L.P.S."/>
            <person name="Shen B."/>
        </authorList>
    </citation>
    <scope>NUCLEOTIDE SEQUENCE [LARGE SCALE GENOMIC DNA]</scope>
    <source>
        <strain evidence="3 4">NPDC017990</strain>
    </source>
</reference>
<organism evidence="3 4">
    <name type="scientific">Streptomyces longisporoflavus</name>
    <dbReference type="NCBI Taxonomy" id="28044"/>
    <lineage>
        <taxon>Bacteria</taxon>
        <taxon>Bacillati</taxon>
        <taxon>Actinomycetota</taxon>
        <taxon>Actinomycetes</taxon>
        <taxon>Kitasatosporales</taxon>
        <taxon>Streptomycetaceae</taxon>
        <taxon>Streptomyces</taxon>
    </lineage>
</organism>
<dbReference type="SUPFAM" id="SSF50494">
    <property type="entry name" value="Trypsin-like serine proteases"/>
    <property type="match status" value="1"/>
</dbReference>
<dbReference type="RefSeq" id="WP_397712822.1">
    <property type="nucleotide sequence ID" value="NZ_JBIRGN010000003.1"/>
</dbReference>
<dbReference type="Pfam" id="PF19916">
    <property type="entry name" value="VMAP-M0"/>
    <property type="match status" value="1"/>
</dbReference>
<dbReference type="Pfam" id="PF20028">
    <property type="entry name" value="VMAP-C"/>
    <property type="match status" value="1"/>
</dbReference>
<evidence type="ECO:0000259" key="1">
    <source>
        <dbReference type="Pfam" id="PF19916"/>
    </source>
</evidence>
<evidence type="ECO:0000313" key="3">
    <source>
        <dbReference type="EMBL" id="MFH8546982.1"/>
    </source>
</evidence>
<dbReference type="Proteomes" id="UP001610818">
    <property type="component" value="Unassembled WGS sequence"/>
</dbReference>
<name>A0ABW7QPU0_9ACTN</name>
<gene>
    <name evidence="3" type="ORF">ACH4F9_18440</name>
</gene>
<sequence>MVGSARLVPDRLVEISVRDDTGRHVGYGSGWVLDTDLIVTAAHLLVPEGTAGRPAAAGALVVEVRQGMHAAHLPWHPCEIIWNGLAPPPVLLDARPAERLRWGTEADVGPAFPLDAALLVVTGSGWVPPERGSNPRLGLAEADITEFQIFGFPSFNYEERYAHNPFQGGGRLRPANLARSQLMTLYVTEEDCPALGADWGGISGAAVLVDQRRALVGVVLQSDVGSRTKLTVLSVEALQGDDGCCRRLAEHTGGFSEPQNRRRVLAEVRAQLERAESLRGYVPRIALLRRLFPAVAEEAEFARLPAECLLPLLVDLCAGRPTGMSDLVAAYEEAYPADRAVAAALHFRVDELEALRQIGPEGWVQLRAVLARLYESDLNENPVSALYARATRSLSEGMPAHCDGLWKAFVNLAGSNMPSQGLPPAVHFLELVASAVGGATAKEIQAHSRSWALRLETARLGPAPRTETGWPPLTVPPLTVPPLTAAAGAPRRAGYPEQVDTLRSSLARIPVQPASSAKLLVELEPDPGNDPDDWAVSFYFHCRPLPGTWLRLPLPHTERSIRLVDLLGRVDLARERLKRDYGVPGERIDVEYVLPLDLIDHPDTLIRRGALPEFGMSFPLIVHSRDRMRHPPWCRTWRERWRPLSGQPEAGRLLQLVRALSEDGREFNGDEPVAGLVLAHKPSSTEGRRDVTKALRHGVPLVMWRHDERAQPDFSLLFTRIMSEGGLDVPEYGRDDGRGGGAASPWSVGWHHRVVIIYDTPDGLPELIYGAAS</sequence>
<evidence type="ECO:0008006" key="5">
    <source>
        <dbReference type="Google" id="ProtNLM"/>
    </source>
</evidence>
<accession>A0ABW7QPU0</accession>
<feature type="domain" description="vWA-MoxR associated protein C-terminal" evidence="2">
    <location>
        <begin position="565"/>
        <end position="761"/>
    </location>
</feature>
<comment type="caution">
    <text evidence="3">The sequence shown here is derived from an EMBL/GenBank/DDBJ whole genome shotgun (WGS) entry which is preliminary data.</text>
</comment>
<dbReference type="EMBL" id="JBIRGQ010000003">
    <property type="protein sequence ID" value="MFH8546982.1"/>
    <property type="molecule type" value="Genomic_DNA"/>
</dbReference>
<dbReference type="InterPro" id="IPR045450">
    <property type="entry name" value="VMAP_C"/>
</dbReference>
<evidence type="ECO:0000259" key="2">
    <source>
        <dbReference type="Pfam" id="PF20028"/>
    </source>
</evidence>
<proteinExistence type="predicted"/>
<dbReference type="InterPro" id="IPR045555">
    <property type="entry name" value="VMAP-M0"/>
</dbReference>
<evidence type="ECO:0000313" key="4">
    <source>
        <dbReference type="Proteomes" id="UP001610818"/>
    </source>
</evidence>